<organism evidence="1 2">
    <name type="scientific">Ponticoccus alexandrii</name>
    <dbReference type="NCBI Taxonomy" id="1943633"/>
    <lineage>
        <taxon>Bacteria</taxon>
        <taxon>Pseudomonadati</taxon>
        <taxon>Pseudomonadota</taxon>
        <taxon>Alphaproteobacteria</taxon>
        <taxon>Rhodobacterales</taxon>
        <taxon>Roseobacteraceae</taxon>
        <taxon>Ponticoccus</taxon>
    </lineage>
</organism>
<dbReference type="Gene3D" id="3.40.109.10">
    <property type="entry name" value="NADH Oxidase"/>
    <property type="match status" value="1"/>
</dbReference>
<dbReference type="Proteomes" id="UP000596387">
    <property type="component" value="Chromosome"/>
</dbReference>
<evidence type="ECO:0000313" key="1">
    <source>
        <dbReference type="EMBL" id="QRF67171.1"/>
    </source>
</evidence>
<accession>A0ABX7FBD0</accession>
<protein>
    <recommendedName>
        <fullName evidence="3">Nitroreductase</fullName>
    </recommendedName>
</protein>
<proteinExistence type="predicted"/>
<evidence type="ECO:0000313" key="2">
    <source>
        <dbReference type="Proteomes" id="UP000596387"/>
    </source>
</evidence>
<sequence>MCNWFDLARDRNVLCGIAVGYPDADHPANGFRTGRAASDEVVDWR</sequence>
<keyword evidence="2" id="KW-1185">Reference proteome</keyword>
<dbReference type="SUPFAM" id="SSF55469">
    <property type="entry name" value="FMN-dependent nitroreductase-like"/>
    <property type="match status" value="1"/>
</dbReference>
<dbReference type="EMBL" id="CP047166">
    <property type="protein sequence ID" value="QRF67171.1"/>
    <property type="molecule type" value="Genomic_DNA"/>
</dbReference>
<name>A0ABX7FBD0_9RHOB</name>
<dbReference type="InterPro" id="IPR000415">
    <property type="entry name" value="Nitroreductase-like"/>
</dbReference>
<evidence type="ECO:0008006" key="3">
    <source>
        <dbReference type="Google" id="ProtNLM"/>
    </source>
</evidence>
<gene>
    <name evidence="1" type="ORF">GQA70_13140</name>
</gene>
<dbReference type="RefSeq" id="WP_156145563.1">
    <property type="nucleotide sequence ID" value="NZ_CP047166.1"/>
</dbReference>
<reference evidence="1 2" key="1">
    <citation type="submission" date="2019-12" db="EMBL/GenBank/DDBJ databases">
        <title>Complete Genome Sequence of a Quorum-Sensing Bacterium,Rhodobacteraceae bacterium C31, Isolated from a marine microalgae symbiotic bacteria.</title>
        <authorList>
            <person name="Zhang Y."/>
        </authorList>
    </citation>
    <scope>NUCLEOTIDE SEQUENCE [LARGE SCALE GENOMIC DNA]</scope>
    <source>
        <strain evidence="1 2">C31</strain>
    </source>
</reference>